<evidence type="ECO:0000313" key="9">
    <source>
        <dbReference type="EMBL" id="EXB95128.1"/>
    </source>
</evidence>
<feature type="domain" description="Oberon-like PHD finger" evidence="6">
    <location>
        <begin position="156"/>
        <end position="287"/>
    </location>
</feature>
<dbReference type="PANTHER" id="PTHR33345:SF6">
    <property type="entry name" value="OS03G0747200 PROTEIN"/>
    <property type="match status" value="1"/>
</dbReference>
<dbReference type="Proteomes" id="UP000030645">
    <property type="component" value="Unassembled WGS sequence"/>
</dbReference>
<keyword evidence="10" id="KW-1185">Reference proteome</keyword>
<evidence type="ECO:0000259" key="6">
    <source>
        <dbReference type="Pfam" id="PF07227"/>
    </source>
</evidence>
<dbReference type="InterPro" id="IPR055508">
    <property type="entry name" value="DUF7081"/>
</dbReference>
<dbReference type="Pfam" id="PF07227">
    <property type="entry name" value="PHD_Oberon"/>
    <property type="match status" value="1"/>
</dbReference>
<dbReference type="PANTHER" id="PTHR33345">
    <property type="entry name" value="ADAPTER PROTEIN, PUTATIVE-RELATED"/>
    <property type="match status" value="1"/>
</dbReference>
<dbReference type="OrthoDB" id="1852608at2759"/>
<evidence type="ECO:0000256" key="2">
    <source>
        <dbReference type="ARBA" id="ARBA00022723"/>
    </source>
</evidence>
<protein>
    <submittedName>
        <fullName evidence="9">Uncharacterized protein</fullName>
    </submittedName>
</protein>
<dbReference type="STRING" id="981085.W9S9Q6"/>
<reference evidence="10" key="1">
    <citation type="submission" date="2013-01" db="EMBL/GenBank/DDBJ databases">
        <title>Draft Genome Sequence of a Mulberry Tree, Morus notabilis C.K. Schneid.</title>
        <authorList>
            <person name="He N."/>
            <person name="Zhao S."/>
        </authorList>
    </citation>
    <scope>NUCLEOTIDE SEQUENCE</scope>
</reference>
<feature type="domain" description="DUF7081" evidence="7">
    <location>
        <begin position="25"/>
        <end position="119"/>
    </location>
</feature>
<dbReference type="InterPro" id="IPR032881">
    <property type="entry name" value="Oberon-like_PHD"/>
</dbReference>
<accession>W9S9Q6</accession>
<keyword evidence="4" id="KW-0862">Zinc</keyword>
<gene>
    <name evidence="9" type="ORF">L484_007075</name>
</gene>
<dbReference type="Pfam" id="PF24590">
    <property type="entry name" value="DUF7615"/>
    <property type="match status" value="1"/>
</dbReference>
<evidence type="ECO:0000256" key="3">
    <source>
        <dbReference type="ARBA" id="ARBA00022771"/>
    </source>
</evidence>
<dbReference type="EMBL" id="KE345190">
    <property type="protein sequence ID" value="EXB95128.1"/>
    <property type="molecule type" value="Genomic_DNA"/>
</dbReference>
<name>W9S9Q6_9ROSA</name>
<evidence type="ECO:0000313" key="10">
    <source>
        <dbReference type="Proteomes" id="UP000030645"/>
    </source>
</evidence>
<feature type="domain" description="DUF7615" evidence="8">
    <location>
        <begin position="369"/>
        <end position="473"/>
    </location>
</feature>
<dbReference type="KEGG" id="mnt:21390487"/>
<proteinExistence type="predicted"/>
<dbReference type="InterPro" id="IPR056034">
    <property type="entry name" value="DUF7615"/>
</dbReference>
<dbReference type="GO" id="GO:0008270">
    <property type="term" value="F:zinc ion binding"/>
    <property type="evidence" value="ECO:0007669"/>
    <property type="project" value="UniProtKB-KW"/>
</dbReference>
<evidence type="ECO:0000256" key="5">
    <source>
        <dbReference type="ARBA" id="ARBA00023242"/>
    </source>
</evidence>
<dbReference type="Pfam" id="PF23299">
    <property type="entry name" value="DUF7081"/>
    <property type="match status" value="1"/>
</dbReference>
<dbReference type="GO" id="GO:0005634">
    <property type="term" value="C:nucleus"/>
    <property type="evidence" value="ECO:0007669"/>
    <property type="project" value="UniProtKB-SubCell"/>
</dbReference>
<keyword evidence="2" id="KW-0479">Metal-binding</keyword>
<organism evidence="9 10">
    <name type="scientific">Morus notabilis</name>
    <dbReference type="NCBI Taxonomy" id="981085"/>
    <lineage>
        <taxon>Eukaryota</taxon>
        <taxon>Viridiplantae</taxon>
        <taxon>Streptophyta</taxon>
        <taxon>Embryophyta</taxon>
        <taxon>Tracheophyta</taxon>
        <taxon>Spermatophyta</taxon>
        <taxon>Magnoliopsida</taxon>
        <taxon>eudicotyledons</taxon>
        <taxon>Gunneridae</taxon>
        <taxon>Pentapetalae</taxon>
        <taxon>rosids</taxon>
        <taxon>fabids</taxon>
        <taxon>Rosales</taxon>
        <taxon>Moraceae</taxon>
        <taxon>Moreae</taxon>
        <taxon>Morus</taxon>
    </lineage>
</organism>
<dbReference type="AlphaFoldDB" id="W9S9Q6"/>
<dbReference type="eggNOG" id="ENOG502QUYB">
    <property type="taxonomic scope" value="Eukaryota"/>
</dbReference>
<keyword evidence="5" id="KW-0539">Nucleus</keyword>
<evidence type="ECO:0000259" key="7">
    <source>
        <dbReference type="Pfam" id="PF23299"/>
    </source>
</evidence>
<evidence type="ECO:0000256" key="4">
    <source>
        <dbReference type="ARBA" id="ARBA00022833"/>
    </source>
</evidence>
<sequence>METEVPNERQGGMPGIRENGFLLMPVSPEEFGEGLPYAPENWPNPGDTWGWRVGKRVSQSGNFLDRYLYLPKHLPRCDSGGKGAFAFASKLSVERYIQTTFPGADVNAFFASFSWKIPARGRSLTNGNNIISLSIEERLEQFLCDSNSDNGGCKAGNKMCSSLAEQVENSPLGVMVCDLCCNEPRFCRDCCCILCCKTVDYSHGGYSYIRCEEIVEEGGICAHIAHLNCALRSYMAGKVGGSIGLDAEYYCRRCDAKTDLVPHVTRLLQTCKSIDSRRDIEKILKVGISILRGSERIGAKRLFNRIELAITKLNCGTCLEDIWKVEDDFLALSTDIIGDENAAMEVVSHLEPMDVLTDSPNVPVSFDWQTESLKLEEEVDQVLQALRKSQEIEYKLAEERLYAQKDYLASLYQQLDIERSELTRHITSTKQGGLLSAVLNRVDQIKRELAKFKDMKKVASGFGKTDQGILEEHFDLEIKGVK</sequence>
<evidence type="ECO:0000256" key="1">
    <source>
        <dbReference type="ARBA" id="ARBA00004123"/>
    </source>
</evidence>
<keyword evidence="3" id="KW-0863">Zinc-finger</keyword>
<comment type="subcellular location">
    <subcellularLocation>
        <location evidence="1">Nucleus</location>
    </subcellularLocation>
</comment>
<evidence type="ECO:0000259" key="8">
    <source>
        <dbReference type="Pfam" id="PF24590"/>
    </source>
</evidence>